<organism evidence="2 3">
    <name type="scientific">Panicum virgatum</name>
    <name type="common">Blackwell switchgrass</name>
    <dbReference type="NCBI Taxonomy" id="38727"/>
    <lineage>
        <taxon>Eukaryota</taxon>
        <taxon>Viridiplantae</taxon>
        <taxon>Streptophyta</taxon>
        <taxon>Embryophyta</taxon>
        <taxon>Tracheophyta</taxon>
        <taxon>Spermatophyta</taxon>
        <taxon>Magnoliopsida</taxon>
        <taxon>Liliopsida</taxon>
        <taxon>Poales</taxon>
        <taxon>Poaceae</taxon>
        <taxon>PACMAD clade</taxon>
        <taxon>Panicoideae</taxon>
        <taxon>Panicodae</taxon>
        <taxon>Paniceae</taxon>
        <taxon>Panicinae</taxon>
        <taxon>Panicum</taxon>
        <taxon>Panicum sect. Hiantes</taxon>
    </lineage>
</organism>
<dbReference type="AlphaFoldDB" id="A0A8T0T425"/>
<keyword evidence="3" id="KW-1185">Reference proteome</keyword>
<proteinExistence type="predicted"/>
<dbReference type="PANTHER" id="PTHR33326">
    <property type="entry name" value="OS05G0543800 PROTEIN"/>
    <property type="match status" value="1"/>
</dbReference>
<sequence>MFHPRRSCSALHHRKYQSLTVHNLCSITPLTALCHPHHPLFLKFLARYPRNWYLVFYIRMDRGGYFCMYPNLGGPFQSIHEADDAIERYLDELRHKAMCKDQVKLSVVDRMILNCKFYLDGTPKRGPNSPTKDEKIYMVQAVLHQYNEDNNLFGNHAHELEALVGKQWICENHRWYFHFNFTIKEKEGNDKSSTSNLFFAEVSHMQGEKDWEVNCCCMIKRDENGHCYGCRNNGSPGMKHPNNTGAYTGGHLDGYLPFGCVDDNSDDEYDEERLRAMFEGMDDPNFRDRIRRLAPKCSAKRIVGEPTA</sequence>
<gene>
    <name evidence="2" type="ORF">PVAP13_4NG036501</name>
</gene>
<dbReference type="Proteomes" id="UP000823388">
    <property type="component" value="Chromosome 4N"/>
</dbReference>
<protein>
    <recommendedName>
        <fullName evidence="1">DUF3615 domain-containing protein</fullName>
    </recommendedName>
</protein>
<dbReference type="Pfam" id="PF12274">
    <property type="entry name" value="DUF3615"/>
    <property type="match status" value="1"/>
</dbReference>
<comment type="caution">
    <text evidence="2">The sequence shown here is derived from an EMBL/GenBank/DDBJ whole genome shotgun (WGS) entry which is preliminary data.</text>
</comment>
<feature type="domain" description="DUF3615" evidence="1">
    <location>
        <begin position="139"/>
        <end position="241"/>
    </location>
</feature>
<dbReference type="PANTHER" id="PTHR33326:SF44">
    <property type="entry name" value="OS10G0494950 PROTEIN"/>
    <property type="match status" value="1"/>
</dbReference>
<accession>A0A8T0T425</accession>
<evidence type="ECO:0000313" key="2">
    <source>
        <dbReference type="EMBL" id="KAG2604014.1"/>
    </source>
</evidence>
<name>A0A8T0T425_PANVG</name>
<dbReference type="EMBL" id="CM029044">
    <property type="protein sequence ID" value="KAG2604014.1"/>
    <property type="molecule type" value="Genomic_DNA"/>
</dbReference>
<evidence type="ECO:0000259" key="1">
    <source>
        <dbReference type="Pfam" id="PF12274"/>
    </source>
</evidence>
<dbReference type="InterPro" id="IPR022059">
    <property type="entry name" value="DUF3615"/>
</dbReference>
<evidence type="ECO:0000313" key="3">
    <source>
        <dbReference type="Proteomes" id="UP000823388"/>
    </source>
</evidence>
<reference evidence="2" key="1">
    <citation type="submission" date="2020-05" db="EMBL/GenBank/DDBJ databases">
        <title>WGS assembly of Panicum virgatum.</title>
        <authorList>
            <person name="Lovell J.T."/>
            <person name="Jenkins J."/>
            <person name="Shu S."/>
            <person name="Juenger T.E."/>
            <person name="Schmutz J."/>
        </authorList>
    </citation>
    <scope>NUCLEOTIDE SEQUENCE</scope>
    <source>
        <strain evidence="2">AP13</strain>
    </source>
</reference>